<evidence type="ECO:0000313" key="4">
    <source>
        <dbReference type="EMBL" id="KAF7371463.1"/>
    </source>
</evidence>
<organism evidence="4 5">
    <name type="scientific">Mycena venus</name>
    <dbReference type="NCBI Taxonomy" id="2733690"/>
    <lineage>
        <taxon>Eukaryota</taxon>
        <taxon>Fungi</taxon>
        <taxon>Dikarya</taxon>
        <taxon>Basidiomycota</taxon>
        <taxon>Agaricomycotina</taxon>
        <taxon>Agaricomycetes</taxon>
        <taxon>Agaricomycetidae</taxon>
        <taxon>Agaricales</taxon>
        <taxon>Marasmiineae</taxon>
        <taxon>Mycenaceae</taxon>
        <taxon>Mycena</taxon>
    </lineage>
</organism>
<name>A0A8H6Z2L0_9AGAR</name>
<evidence type="ECO:0000259" key="3">
    <source>
        <dbReference type="PROSITE" id="PS50089"/>
    </source>
</evidence>
<dbReference type="SUPFAM" id="SSF46934">
    <property type="entry name" value="UBA-like"/>
    <property type="match status" value="1"/>
</dbReference>
<gene>
    <name evidence="4" type="ORF">MVEN_00000700</name>
</gene>
<dbReference type="Pfam" id="PF02845">
    <property type="entry name" value="CUE"/>
    <property type="match status" value="1"/>
</dbReference>
<keyword evidence="1" id="KW-0863">Zinc-finger</keyword>
<dbReference type="CDD" id="cd14279">
    <property type="entry name" value="CUE"/>
    <property type="match status" value="1"/>
</dbReference>
<accession>A0A8H6Z2L0</accession>
<dbReference type="PANTHER" id="PTHR16461:SF5">
    <property type="entry name" value="TOLL-INTERACTING PROTEIN"/>
    <property type="match status" value="1"/>
</dbReference>
<protein>
    <submittedName>
        <fullName evidence="4">CUE domain-containing protein</fullName>
    </submittedName>
</protein>
<sequence>MSYLVSSEKLVPVADVAAAEAHSAAAAPTTGFPLPTEAPAPVAAPDASAVTPNPAVEPAAHPRERELVADTRLRVLRGMFSDFDDSLLQSVLDSVQGNTNRAIDALLGMSDPDYQGEPVPQQVRPQTQEELDEQLARTLMLEDERQQERPEARRQGSTGAPERDTMQEFQEQFNKFAESGKRTVGTLFSKVKAKIQEFDQPVGQAQAQAHSQAQAQMPANYDPPRSAPLQQHLSRQLQVSRPWTIIQQLRAQGSNGSPSSIPLRRLYVNGIPPWGLPPNVVDRTPPDESEHKCTICAQIFSHPVSLACDNQQGHGHIFCYGCIRQAVVTSMNCPVCRTRIRAKPARMAPYEAALATLFPEQLDQSQVVWVKAWDGVDFDA</sequence>
<evidence type="ECO:0000313" key="5">
    <source>
        <dbReference type="Proteomes" id="UP000620124"/>
    </source>
</evidence>
<dbReference type="InterPro" id="IPR001841">
    <property type="entry name" value="Znf_RING"/>
</dbReference>
<feature type="compositionally biased region" description="Basic and acidic residues" evidence="2">
    <location>
        <begin position="142"/>
        <end position="154"/>
    </location>
</feature>
<dbReference type="GO" id="GO:0006511">
    <property type="term" value="P:ubiquitin-dependent protein catabolic process"/>
    <property type="evidence" value="ECO:0007669"/>
    <property type="project" value="TreeGrafter"/>
</dbReference>
<evidence type="ECO:0000256" key="1">
    <source>
        <dbReference type="PROSITE-ProRule" id="PRU00175"/>
    </source>
</evidence>
<dbReference type="InterPro" id="IPR009060">
    <property type="entry name" value="UBA-like_sf"/>
</dbReference>
<dbReference type="Gene3D" id="1.10.8.10">
    <property type="entry name" value="DNA helicase RuvA subunit, C-terminal domain"/>
    <property type="match status" value="1"/>
</dbReference>
<proteinExistence type="predicted"/>
<dbReference type="Proteomes" id="UP000620124">
    <property type="component" value="Unassembled WGS sequence"/>
</dbReference>
<dbReference type="GO" id="GO:0005737">
    <property type="term" value="C:cytoplasm"/>
    <property type="evidence" value="ECO:0007669"/>
    <property type="project" value="TreeGrafter"/>
</dbReference>
<comment type="caution">
    <text evidence="4">The sequence shown here is derived from an EMBL/GenBank/DDBJ whole genome shotgun (WGS) entry which is preliminary data.</text>
</comment>
<dbReference type="GO" id="GO:0043130">
    <property type="term" value="F:ubiquitin binding"/>
    <property type="evidence" value="ECO:0007669"/>
    <property type="project" value="InterPro"/>
</dbReference>
<dbReference type="InterPro" id="IPR013083">
    <property type="entry name" value="Znf_RING/FYVE/PHD"/>
</dbReference>
<dbReference type="GO" id="GO:0031624">
    <property type="term" value="F:ubiquitin conjugating enzyme binding"/>
    <property type="evidence" value="ECO:0007669"/>
    <property type="project" value="TreeGrafter"/>
</dbReference>
<keyword evidence="1" id="KW-0862">Zinc</keyword>
<dbReference type="PANTHER" id="PTHR16461">
    <property type="entry name" value="TOLL-INTERACTING PROTEIN"/>
    <property type="match status" value="1"/>
</dbReference>
<dbReference type="GO" id="GO:0008270">
    <property type="term" value="F:zinc ion binding"/>
    <property type="evidence" value="ECO:0007669"/>
    <property type="project" value="UniProtKB-KW"/>
</dbReference>
<dbReference type="EMBL" id="JACAZI010000001">
    <property type="protein sequence ID" value="KAF7371463.1"/>
    <property type="molecule type" value="Genomic_DNA"/>
</dbReference>
<keyword evidence="1" id="KW-0479">Metal-binding</keyword>
<feature type="compositionally biased region" description="Low complexity" evidence="2">
    <location>
        <begin position="204"/>
        <end position="219"/>
    </location>
</feature>
<keyword evidence="5" id="KW-1185">Reference proteome</keyword>
<reference evidence="4" key="1">
    <citation type="submission" date="2020-05" db="EMBL/GenBank/DDBJ databases">
        <title>Mycena genomes resolve the evolution of fungal bioluminescence.</title>
        <authorList>
            <person name="Tsai I.J."/>
        </authorList>
    </citation>
    <scope>NUCLEOTIDE SEQUENCE</scope>
    <source>
        <strain evidence="4">CCC161011</strain>
    </source>
</reference>
<dbReference type="SUPFAM" id="SSF57850">
    <property type="entry name" value="RING/U-box"/>
    <property type="match status" value="1"/>
</dbReference>
<dbReference type="Gene3D" id="3.30.40.10">
    <property type="entry name" value="Zinc/RING finger domain, C3HC4 (zinc finger)"/>
    <property type="match status" value="1"/>
</dbReference>
<dbReference type="PROSITE" id="PS50089">
    <property type="entry name" value="ZF_RING_2"/>
    <property type="match status" value="1"/>
</dbReference>
<dbReference type="AlphaFoldDB" id="A0A8H6Z2L0"/>
<feature type="domain" description="RING-type" evidence="3">
    <location>
        <begin position="293"/>
        <end position="337"/>
    </location>
</feature>
<dbReference type="InterPro" id="IPR003892">
    <property type="entry name" value="CUE"/>
</dbReference>
<feature type="region of interest" description="Disordered" evidence="2">
    <location>
        <begin position="28"/>
        <end position="58"/>
    </location>
</feature>
<dbReference type="OrthoDB" id="9942608at2759"/>
<feature type="region of interest" description="Disordered" evidence="2">
    <location>
        <begin position="204"/>
        <end position="234"/>
    </location>
</feature>
<evidence type="ECO:0000256" key="2">
    <source>
        <dbReference type="SAM" id="MobiDB-lite"/>
    </source>
</evidence>
<feature type="compositionally biased region" description="Low complexity" evidence="2">
    <location>
        <begin position="28"/>
        <end position="52"/>
    </location>
</feature>
<feature type="region of interest" description="Disordered" evidence="2">
    <location>
        <begin position="142"/>
        <end position="164"/>
    </location>
</feature>